<dbReference type="Pfam" id="PF01497">
    <property type="entry name" value="Peripla_BP_2"/>
    <property type="match status" value="1"/>
</dbReference>
<dbReference type="InterPro" id="IPR002491">
    <property type="entry name" value="ABC_transptr_periplasmic_BD"/>
</dbReference>
<dbReference type="PANTHER" id="PTHR30535:SF34">
    <property type="entry name" value="MOLYBDATE-BINDING PROTEIN MOLA"/>
    <property type="match status" value="1"/>
</dbReference>
<name>F7XKR7_METZD</name>
<keyword evidence="1" id="KW-0732">Signal</keyword>
<dbReference type="GO" id="GO:0071281">
    <property type="term" value="P:cellular response to iron ion"/>
    <property type="evidence" value="ECO:0007669"/>
    <property type="project" value="TreeGrafter"/>
</dbReference>
<keyword evidence="4" id="KW-1185">Reference proteome</keyword>
<dbReference type="EMBL" id="CP002101">
    <property type="protein sequence ID" value="AEH61780.1"/>
    <property type="molecule type" value="Genomic_DNA"/>
</dbReference>
<dbReference type="PANTHER" id="PTHR30535">
    <property type="entry name" value="VITAMIN B12-BINDING PROTEIN"/>
    <property type="match status" value="1"/>
</dbReference>
<dbReference type="InterPro" id="IPR050902">
    <property type="entry name" value="ABC_Transporter_SBP"/>
</dbReference>
<dbReference type="Gene3D" id="3.40.50.1980">
    <property type="entry name" value="Nitrogenase molybdenum iron protein domain"/>
    <property type="match status" value="2"/>
</dbReference>
<dbReference type="NCBIfam" id="NF038402">
    <property type="entry name" value="TroA_like"/>
    <property type="match status" value="1"/>
</dbReference>
<dbReference type="HOGENOM" id="CLU_038034_2_5_2"/>
<dbReference type="Proteomes" id="UP000006622">
    <property type="component" value="Chromosome"/>
</dbReference>
<dbReference type="AlphaFoldDB" id="F7XKR7"/>
<accession>F7XKR7</accession>
<evidence type="ECO:0000259" key="2">
    <source>
        <dbReference type="PROSITE" id="PS50983"/>
    </source>
</evidence>
<dbReference type="CDD" id="cd01144">
    <property type="entry name" value="BtuF"/>
    <property type="match status" value="1"/>
</dbReference>
<dbReference type="GeneID" id="10823589"/>
<proteinExistence type="predicted"/>
<organism evidence="3 4">
    <name type="scientific">Methanosalsum zhilinae (strain DSM 4017 / NBRC 107636 / OCM 62 / WeN5)</name>
    <name type="common">Methanohalophilus zhilinae</name>
    <dbReference type="NCBI Taxonomy" id="679901"/>
    <lineage>
        <taxon>Archaea</taxon>
        <taxon>Methanobacteriati</taxon>
        <taxon>Methanobacteriota</taxon>
        <taxon>Stenosarchaea group</taxon>
        <taxon>Methanomicrobia</taxon>
        <taxon>Methanosarcinales</taxon>
        <taxon>Methanosarcinaceae</taxon>
        <taxon>Methanosalsum</taxon>
    </lineage>
</organism>
<dbReference type="InterPro" id="IPR054828">
    <property type="entry name" value="Vit_B12_bind_prot"/>
</dbReference>
<protein>
    <submittedName>
        <fullName evidence="3">Periplasmic binding protein</fullName>
    </submittedName>
</protein>
<dbReference type="RefSeq" id="WP_013899216.1">
    <property type="nucleotide sequence ID" value="NC_015676.1"/>
</dbReference>
<evidence type="ECO:0000256" key="1">
    <source>
        <dbReference type="ARBA" id="ARBA00022729"/>
    </source>
</evidence>
<sequence precursor="true">MKIITLITVLLIAAAMIPAVQADSSHFPITITDEMGNEVTIDKKPERIVSLSPSNTEILFAVGAGDQVVGVTDYSDYPPQVEELPLVGGFYSLSIERVVSLEPDLIVAQVGNGEDTVNMLKDIGFPVIVLNPETVHDIITGIEIVGDATGNSETARVLATGMSEHIDSISSKNKHIAEEDRPGVLYVVWFDPIYVAGKNTYPGDLIEMVGGKNIITAEGWPIASLEDIVAANPEIIICSSMATGSDVIAETIKKNPLMAQTDAVKNGNVFAVEEPSTIERPGPRIVQGIDSLHEYMSSYKQQNNNSADADIPRMNGAGILAALSMMLLVYTAKCRKK</sequence>
<dbReference type="PROSITE" id="PS50983">
    <property type="entry name" value="FE_B12_PBP"/>
    <property type="match status" value="1"/>
</dbReference>
<dbReference type="KEGG" id="mzh:Mzhil_1945"/>
<gene>
    <name evidence="3" type="ordered locus">Mzhil_1945</name>
</gene>
<dbReference type="STRING" id="679901.Mzhil_1945"/>
<dbReference type="SUPFAM" id="SSF53807">
    <property type="entry name" value="Helical backbone' metal receptor"/>
    <property type="match status" value="1"/>
</dbReference>
<evidence type="ECO:0000313" key="3">
    <source>
        <dbReference type="EMBL" id="AEH61780.1"/>
    </source>
</evidence>
<evidence type="ECO:0000313" key="4">
    <source>
        <dbReference type="Proteomes" id="UP000006622"/>
    </source>
</evidence>
<dbReference type="OrthoDB" id="24039at2157"/>
<reference evidence="3" key="1">
    <citation type="submission" date="2010-07" db="EMBL/GenBank/DDBJ databases">
        <title>The complete genome of Methanosalsum zhilinae DSM 4017.</title>
        <authorList>
            <consortium name="US DOE Joint Genome Institute (JGI-PGF)"/>
            <person name="Lucas S."/>
            <person name="Copeland A."/>
            <person name="Lapidus A."/>
            <person name="Glavina del Rio T."/>
            <person name="Dalin E."/>
            <person name="Tice H."/>
            <person name="Bruce D."/>
            <person name="Goodwin L."/>
            <person name="Pitluck S."/>
            <person name="Kyrpides N."/>
            <person name="Mavromatis K."/>
            <person name="Ovchinnikova G."/>
            <person name="Daligault H."/>
            <person name="Detter J.C."/>
            <person name="Han C."/>
            <person name="Tapia R."/>
            <person name="Larimer F."/>
            <person name="Land M."/>
            <person name="Hauser L."/>
            <person name="Markowitz V."/>
            <person name="Cheng J.-F."/>
            <person name="Hugenholtz P."/>
            <person name="Woyke T."/>
            <person name="Wu D."/>
            <person name="Spring S."/>
            <person name="Schueler E."/>
            <person name="Brambilla E."/>
            <person name="Klenk H.-P."/>
            <person name="Eisen J.A."/>
        </authorList>
    </citation>
    <scope>NUCLEOTIDE SEQUENCE</scope>
    <source>
        <strain evidence="3">DSM 4017</strain>
    </source>
</reference>
<feature type="domain" description="Fe/B12 periplasmic-binding" evidence="2">
    <location>
        <begin position="47"/>
        <end position="300"/>
    </location>
</feature>